<protein>
    <submittedName>
        <fullName evidence="3">Uncharacterized protein</fullName>
    </submittedName>
</protein>
<dbReference type="GeneID" id="68118221"/>
<dbReference type="AlphaFoldDB" id="A0A6A5CBR6"/>
<evidence type="ECO:0000256" key="2">
    <source>
        <dbReference type="SAM" id="Phobius"/>
    </source>
</evidence>
<feature type="transmembrane region" description="Helical" evidence="2">
    <location>
        <begin position="271"/>
        <end position="291"/>
    </location>
</feature>
<evidence type="ECO:0000256" key="1">
    <source>
        <dbReference type="SAM" id="MobiDB-lite"/>
    </source>
</evidence>
<sequence>MSDQESSLTPSSSEKPSRKKLTDEEKREILRKRRAEKIKGNEESRMQKLMYGDSSTYAPSSSSPTETKSENPVVNNNNNNNISSIEAGTQPSVIPQPALNTDIQERNNDKENVQKSPTFKLHDPKTIHHETKEFTQPIDFSNLIPVIQPNQDESTRGDLHLNTIQVNQSIFSRTRPSILQRIRPWLVVLISVFCALSFIINNEGVTLSTNSNANIQKVVEQVFAFSNKITPLAMILTFEIALLLPSLLFGHSVFSMSTDTPLDTFLYAKSVWAFLNTLVSDVILFIFVYIVSLSIHNIYKNYEHSQNMFSTIMEPFTDVPTVLWNQFGQIFSK</sequence>
<keyword evidence="2" id="KW-0472">Membrane</keyword>
<keyword evidence="2" id="KW-0812">Transmembrane</keyword>
<name>A0A6A5CBR6_NAEFO</name>
<keyword evidence="2" id="KW-1133">Transmembrane helix</keyword>
<feature type="region of interest" description="Disordered" evidence="1">
    <location>
        <begin position="1"/>
        <end position="75"/>
    </location>
</feature>
<keyword evidence="4" id="KW-1185">Reference proteome</keyword>
<dbReference type="Proteomes" id="UP000444721">
    <property type="component" value="Unassembled WGS sequence"/>
</dbReference>
<dbReference type="OrthoDB" id="10370471at2759"/>
<dbReference type="VEuPathDB" id="AmoebaDB:NF0086680"/>
<dbReference type="VEuPathDB" id="AmoebaDB:NfTy_016350"/>
<feature type="transmembrane region" description="Helical" evidence="2">
    <location>
        <begin position="229"/>
        <end position="250"/>
    </location>
</feature>
<feature type="compositionally biased region" description="Low complexity" evidence="1">
    <location>
        <begin position="54"/>
        <end position="66"/>
    </location>
</feature>
<dbReference type="VEuPathDB" id="AmoebaDB:FDP41_011006"/>
<dbReference type="RefSeq" id="XP_044567741.1">
    <property type="nucleotide sequence ID" value="XM_044701368.1"/>
</dbReference>
<feature type="compositionally biased region" description="Low complexity" evidence="1">
    <location>
        <begin position="1"/>
        <end position="14"/>
    </location>
</feature>
<organism evidence="3 4">
    <name type="scientific">Naegleria fowleri</name>
    <name type="common">Brain eating amoeba</name>
    <dbReference type="NCBI Taxonomy" id="5763"/>
    <lineage>
        <taxon>Eukaryota</taxon>
        <taxon>Discoba</taxon>
        <taxon>Heterolobosea</taxon>
        <taxon>Tetramitia</taxon>
        <taxon>Eutetramitia</taxon>
        <taxon>Vahlkampfiidae</taxon>
        <taxon>Naegleria</taxon>
    </lineage>
</organism>
<evidence type="ECO:0000313" key="3">
    <source>
        <dbReference type="EMBL" id="KAF0983028.1"/>
    </source>
</evidence>
<accession>A0A6A5CBR6</accession>
<dbReference type="EMBL" id="VFQX01000007">
    <property type="protein sequence ID" value="KAF0983028.1"/>
    <property type="molecule type" value="Genomic_DNA"/>
</dbReference>
<proteinExistence type="predicted"/>
<reference evidence="3 4" key="1">
    <citation type="journal article" date="2019" name="Sci. Rep.">
        <title>Nanopore sequencing improves the draft genome of the human pathogenic amoeba Naegleria fowleri.</title>
        <authorList>
            <person name="Liechti N."/>
            <person name="Schurch N."/>
            <person name="Bruggmann R."/>
            <person name="Wittwer M."/>
        </authorList>
    </citation>
    <scope>NUCLEOTIDE SEQUENCE [LARGE SCALE GENOMIC DNA]</scope>
    <source>
        <strain evidence="3 4">ATCC 30894</strain>
    </source>
</reference>
<feature type="transmembrane region" description="Helical" evidence="2">
    <location>
        <begin position="182"/>
        <end position="200"/>
    </location>
</feature>
<feature type="compositionally biased region" description="Basic and acidic residues" evidence="1">
    <location>
        <begin position="37"/>
        <end position="46"/>
    </location>
</feature>
<evidence type="ECO:0000313" key="4">
    <source>
        <dbReference type="Proteomes" id="UP000444721"/>
    </source>
</evidence>
<comment type="caution">
    <text evidence="3">The sequence shown here is derived from an EMBL/GenBank/DDBJ whole genome shotgun (WGS) entry which is preliminary data.</text>
</comment>
<gene>
    <name evidence="3" type="ORF">FDP41_011006</name>
</gene>